<evidence type="ECO:0008006" key="3">
    <source>
        <dbReference type="Google" id="ProtNLM"/>
    </source>
</evidence>
<dbReference type="Proteomes" id="UP001500393">
    <property type="component" value="Unassembled WGS sequence"/>
</dbReference>
<proteinExistence type="predicted"/>
<keyword evidence="2" id="KW-1185">Reference proteome</keyword>
<organism evidence="1 2">
    <name type="scientific">Kribbella sancticallisti</name>
    <dbReference type="NCBI Taxonomy" id="460087"/>
    <lineage>
        <taxon>Bacteria</taxon>
        <taxon>Bacillati</taxon>
        <taxon>Actinomycetota</taxon>
        <taxon>Actinomycetes</taxon>
        <taxon>Propionibacteriales</taxon>
        <taxon>Kribbellaceae</taxon>
        <taxon>Kribbella</taxon>
    </lineage>
</organism>
<gene>
    <name evidence="1" type="ORF">GCM10009789_25940</name>
</gene>
<dbReference type="Pfam" id="PF13365">
    <property type="entry name" value="Trypsin_2"/>
    <property type="match status" value="1"/>
</dbReference>
<dbReference type="RefSeq" id="WP_344213312.1">
    <property type="nucleotide sequence ID" value="NZ_BAAAOS010000018.1"/>
</dbReference>
<comment type="caution">
    <text evidence="1">The sequence shown here is derived from an EMBL/GenBank/DDBJ whole genome shotgun (WGS) entry which is preliminary data.</text>
</comment>
<protein>
    <recommendedName>
        <fullName evidence="3">Trypsin-like peptidase domain-containing protein</fullName>
    </recommendedName>
</protein>
<dbReference type="InterPro" id="IPR009003">
    <property type="entry name" value="Peptidase_S1_PA"/>
</dbReference>
<accession>A0ABP4P5F8</accession>
<evidence type="ECO:0000313" key="2">
    <source>
        <dbReference type="Proteomes" id="UP001500393"/>
    </source>
</evidence>
<reference evidence="2" key="1">
    <citation type="journal article" date="2019" name="Int. J. Syst. Evol. Microbiol.">
        <title>The Global Catalogue of Microorganisms (GCM) 10K type strain sequencing project: providing services to taxonomists for standard genome sequencing and annotation.</title>
        <authorList>
            <consortium name="The Broad Institute Genomics Platform"/>
            <consortium name="The Broad Institute Genome Sequencing Center for Infectious Disease"/>
            <person name="Wu L."/>
            <person name="Ma J."/>
        </authorList>
    </citation>
    <scope>NUCLEOTIDE SEQUENCE [LARGE SCALE GENOMIC DNA]</scope>
    <source>
        <strain evidence="2">JCM 14969</strain>
    </source>
</reference>
<sequence>MAIILSVARPALRVAPDLTIDWSQWPHIADIIEPPHERVQRTVAAVGRLMTHGGAFSWVGSCFLAGPGLVLAASFAVGTATDGAGTSVTVKQGTELSVQFANGRTKDVARVLFLHPYFRVALLELVDGDDLADPLSVASASPEDLGGKEVALVSCAAADPRNDPEDMKKIFGEDPEKFFFVQPGRSLGLGTISAGEAPGLLHDCSSLSGSGGGPLIELASGDVLGLHTSGRAGTNNYAEPLWELARDPVVWDFNIGFRPAAKPAWLDAWGTPGVPMVPQPQPGPAPGTWTVHDAPLDFANPTVQLLLRTLYTTFSSTETAINLALEAGVTRGTVDDRGSAEEVWHRILDKASTKGVLENLIRSLHDNPEYGGIAPILAPML</sequence>
<name>A0ABP4P5F8_9ACTN</name>
<dbReference type="EMBL" id="BAAAOS010000018">
    <property type="protein sequence ID" value="GAA1571184.1"/>
    <property type="molecule type" value="Genomic_DNA"/>
</dbReference>
<evidence type="ECO:0000313" key="1">
    <source>
        <dbReference type="EMBL" id="GAA1571184.1"/>
    </source>
</evidence>
<dbReference type="SUPFAM" id="SSF50494">
    <property type="entry name" value="Trypsin-like serine proteases"/>
    <property type="match status" value="1"/>
</dbReference>